<sequence length="133" mass="14642">MSDIRDEEDAHEFRAEALSLWRITFSPLIWAVHFVTSYGATALVCAKGGTGAVALLRLGIGIGTVFALALILWLAWGAWRQWDLRRDREWENDAGTSEDRHQFLGHAAFLLAVISFIGVVYVSLPVLLIGGCG</sequence>
<evidence type="ECO:0000313" key="3">
    <source>
        <dbReference type="Proteomes" id="UP000003257"/>
    </source>
</evidence>
<feature type="transmembrane region" description="Helical" evidence="1">
    <location>
        <begin position="28"/>
        <end position="46"/>
    </location>
</feature>
<keyword evidence="1" id="KW-1133">Transmembrane helix</keyword>
<gene>
    <name evidence="2" type="ORF">OIHEL45_15609</name>
</gene>
<keyword evidence="3" id="KW-1185">Reference proteome</keyword>
<feature type="transmembrane region" description="Helical" evidence="1">
    <location>
        <begin position="58"/>
        <end position="79"/>
    </location>
</feature>
<proteinExistence type="predicted"/>
<dbReference type="RefSeq" id="WP_007120133.1">
    <property type="nucleotide sequence ID" value="NZ_ABID01000004.1"/>
</dbReference>
<dbReference type="EMBL" id="ABID01000004">
    <property type="protein sequence ID" value="EDQ04369.1"/>
    <property type="molecule type" value="Genomic_DNA"/>
</dbReference>
<keyword evidence="1" id="KW-0472">Membrane</keyword>
<organism evidence="2 3">
    <name type="scientific">Sulfitobacter indolifex HEL-45</name>
    <dbReference type="NCBI Taxonomy" id="391624"/>
    <lineage>
        <taxon>Bacteria</taxon>
        <taxon>Pseudomonadati</taxon>
        <taxon>Pseudomonadota</taxon>
        <taxon>Alphaproteobacteria</taxon>
        <taxon>Rhodobacterales</taxon>
        <taxon>Roseobacteraceae</taxon>
        <taxon>Sulfitobacter</taxon>
    </lineage>
</organism>
<accession>A0ABM9X4I9</accession>
<feature type="transmembrane region" description="Helical" evidence="1">
    <location>
        <begin position="107"/>
        <end position="129"/>
    </location>
</feature>
<evidence type="ECO:0000256" key="1">
    <source>
        <dbReference type="SAM" id="Phobius"/>
    </source>
</evidence>
<reference evidence="2 3" key="1">
    <citation type="submission" date="2007-11" db="EMBL/GenBank/DDBJ databases">
        <authorList>
            <person name="Wagner-Dobler I."/>
            <person name="Ferriera S."/>
            <person name="Johnson J."/>
            <person name="Kravitz S."/>
            <person name="Beeson K."/>
            <person name="Sutton G."/>
            <person name="Rogers Y.-H."/>
            <person name="Friedman R."/>
            <person name="Frazier M."/>
            <person name="Venter J.C."/>
        </authorList>
    </citation>
    <scope>NUCLEOTIDE SEQUENCE [LARGE SCALE GENOMIC DNA]</scope>
    <source>
        <strain evidence="2 3">HEL-45</strain>
    </source>
</reference>
<keyword evidence="1" id="KW-0812">Transmembrane</keyword>
<evidence type="ECO:0000313" key="2">
    <source>
        <dbReference type="EMBL" id="EDQ04369.1"/>
    </source>
</evidence>
<protein>
    <submittedName>
        <fullName evidence="2">Uncharacterized protein</fullName>
    </submittedName>
</protein>
<dbReference type="Proteomes" id="UP000003257">
    <property type="component" value="Unassembled WGS sequence"/>
</dbReference>
<name>A0ABM9X4I9_9RHOB</name>
<comment type="caution">
    <text evidence="2">The sequence shown here is derived from an EMBL/GenBank/DDBJ whole genome shotgun (WGS) entry which is preliminary data.</text>
</comment>